<name>A0ABQ6FTH0_9CHLR</name>
<organism evidence="1 2">
    <name type="scientific">Dictyobacter halimunensis</name>
    <dbReference type="NCBI Taxonomy" id="3026934"/>
    <lineage>
        <taxon>Bacteria</taxon>
        <taxon>Bacillati</taxon>
        <taxon>Chloroflexota</taxon>
        <taxon>Ktedonobacteria</taxon>
        <taxon>Ktedonobacterales</taxon>
        <taxon>Dictyobacteraceae</taxon>
        <taxon>Dictyobacter</taxon>
    </lineage>
</organism>
<dbReference type="RefSeq" id="WP_338252575.1">
    <property type="nucleotide sequence ID" value="NZ_BSRI01000002.1"/>
</dbReference>
<dbReference type="EMBL" id="BSRI01000002">
    <property type="protein sequence ID" value="GLV56893.1"/>
    <property type="molecule type" value="Genomic_DNA"/>
</dbReference>
<evidence type="ECO:0000313" key="1">
    <source>
        <dbReference type="EMBL" id="GLV56893.1"/>
    </source>
</evidence>
<dbReference type="Proteomes" id="UP001344906">
    <property type="component" value="Unassembled WGS sequence"/>
</dbReference>
<protein>
    <submittedName>
        <fullName evidence="1">Uncharacterized protein</fullName>
    </submittedName>
</protein>
<reference evidence="1 2" key="1">
    <citation type="submission" date="2023-02" db="EMBL/GenBank/DDBJ databases">
        <title>Dictyobacter halimunensis sp. nov., a new member of the class Ktedonobacteria from forest soil in a geothermal area.</title>
        <authorList>
            <person name="Rachmania M.K."/>
            <person name="Ningsih F."/>
            <person name="Sakai Y."/>
            <person name="Yabe S."/>
            <person name="Yokota A."/>
            <person name="Sjamsuridzal W."/>
        </authorList>
    </citation>
    <scope>NUCLEOTIDE SEQUENCE [LARGE SCALE GENOMIC DNA]</scope>
    <source>
        <strain evidence="1 2">S3.2.2.5</strain>
    </source>
</reference>
<proteinExistence type="predicted"/>
<gene>
    <name evidence="1" type="ORF">KDH_37320</name>
</gene>
<comment type="caution">
    <text evidence="1">The sequence shown here is derived from an EMBL/GenBank/DDBJ whole genome shotgun (WGS) entry which is preliminary data.</text>
</comment>
<accession>A0ABQ6FTH0</accession>
<sequence length="131" mass="14090">MPICPICEDSGVLDSESEQPRFCYCAAGRRERRLWEASHGSGQGSIPKPVGFIDVSELEQVNANVDAMRASLLGAQTPEAAASRPSAVQLLYRVAKAGHEISMAEAAQLHDLAKSLESFMGDMSSIGRRRG</sequence>
<keyword evidence="2" id="KW-1185">Reference proteome</keyword>
<evidence type="ECO:0000313" key="2">
    <source>
        <dbReference type="Proteomes" id="UP001344906"/>
    </source>
</evidence>